<protein>
    <recommendedName>
        <fullName evidence="3">DUF4145 domain-containing protein</fullName>
    </recommendedName>
</protein>
<proteinExistence type="predicted"/>
<keyword evidence="2" id="KW-1185">Reference proteome</keyword>
<dbReference type="EMBL" id="JBHUHX010000032">
    <property type="protein sequence ID" value="MFD2112651.1"/>
    <property type="molecule type" value="Genomic_DNA"/>
</dbReference>
<sequence>MSSWRNLELKLREIAGEEMANHSTGHMIRELTQSGAITVEMSKLILELSSLRNKVAHTDEEAITYKVSSSFGESVNRVLSALEASNA</sequence>
<evidence type="ECO:0000313" key="1">
    <source>
        <dbReference type="EMBL" id="MFD2112651.1"/>
    </source>
</evidence>
<name>A0ABW4Y8Y7_9GAMM</name>
<organism evidence="1 2">
    <name type="scientific">Thiorhodococcus fuscus</name>
    <dbReference type="NCBI Taxonomy" id="527200"/>
    <lineage>
        <taxon>Bacteria</taxon>
        <taxon>Pseudomonadati</taxon>
        <taxon>Pseudomonadota</taxon>
        <taxon>Gammaproteobacteria</taxon>
        <taxon>Chromatiales</taxon>
        <taxon>Chromatiaceae</taxon>
        <taxon>Thiorhodococcus</taxon>
    </lineage>
</organism>
<evidence type="ECO:0008006" key="3">
    <source>
        <dbReference type="Google" id="ProtNLM"/>
    </source>
</evidence>
<dbReference type="RefSeq" id="WP_386027142.1">
    <property type="nucleotide sequence ID" value="NZ_JBHUHX010000032.1"/>
</dbReference>
<dbReference type="Proteomes" id="UP001597337">
    <property type="component" value="Unassembled WGS sequence"/>
</dbReference>
<comment type="caution">
    <text evidence="1">The sequence shown here is derived from an EMBL/GenBank/DDBJ whole genome shotgun (WGS) entry which is preliminary data.</text>
</comment>
<evidence type="ECO:0000313" key="2">
    <source>
        <dbReference type="Proteomes" id="UP001597337"/>
    </source>
</evidence>
<gene>
    <name evidence="1" type="ORF">ACFSJC_12440</name>
</gene>
<accession>A0ABW4Y8Y7</accession>
<reference evidence="2" key="1">
    <citation type="journal article" date="2019" name="Int. J. Syst. Evol. Microbiol.">
        <title>The Global Catalogue of Microorganisms (GCM) 10K type strain sequencing project: providing services to taxonomists for standard genome sequencing and annotation.</title>
        <authorList>
            <consortium name="The Broad Institute Genomics Platform"/>
            <consortium name="The Broad Institute Genome Sequencing Center for Infectious Disease"/>
            <person name="Wu L."/>
            <person name="Ma J."/>
        </authorList>
    </citation>
    <scope>NUCLEOTIDE SEQUENCE [LARGE SCALE GENOMIC DNA]</scope>
    <source>
        <strain evidence="2">KACC 12597</strain>
    </source>
</reference>